<name>A0ABT1S0D7_9FIRM</name>
<feature type="domain" description="DUF927" evidence="1">
    <location>
        <begin position="102"/>
        <end position="365"/>
    </location>
</feature>
<gene>
    <name evidence="3" type="ORF">NE695_10795</name>
</gene>
<evidence type="ECO:0000259" key="2">
    <source>
        <dbReference type="Pfam" id="PF18662"/>
    </source>
</evidence>
<accession>A0ABT1S0D7</accession>
<evidence type="ECO:0000259" key="1">
    <source>
        <dbReference type="Pfam" id="PF06048"/>
    </source>
</evidence>
<dbReference type="Pfam" id="PF18662">
    <property type="entry name" value="HTH_56"/>
    <property type="match status" value="1"/>
</dbReference>
<dbReference type="EMBL" id="JANFZH010000023">
    <property type="protein sequence ID" value="MCQ4840397.1"/>
    <property type="molecule type" value="Genomic_DNA"/>
</dbReference>
<sequence length="605" mass="67023">MEFDYQKEDFSTPEPYEAVLSISNPFEREVATNQLAEYAKQVGIGASGFKRMLKTYLESKKQNERMVYVDQVTEFTGQKLELDAGEWQADDFGVSRRGKFGEEIACPHPILPVERLVNIDTGVEKLKLAFCKGDRRWREVVADKKLLASNNSILELANMGIAVTSENSRALVHYISDLENLNYDLIPERKSVSRLGYIESEGFSPYVDGLIFDGDANFRHIFESIRSAGKRREWLELALSLRQGNVMARIVLAASFASVLVKPCGSLPFFVHLWGGESGTGKTVALMLAASVWGNPEMGRYIQTFNSTVVGREKLAAFLNHLPLIVDELQLARDGRGKLNFDVYALAEGVGRTRGNKSGGVDQTPTWQNCILTSGETPITGASSGAGAVNRVIEIECRTAHRIIEDGHATAGVLRKNYGFAGREFVEKLYQEDNAQLAAELYKKHFRALSENDTTEKQAMAAAVILTADELATDWLFQDGNAVTVQEISGFLASRAAVSSGRRGYEYFCDWAAQNANRLRQDNEQGDVYGVISGAQVCIIRKVFNQVAEEAGFSPAALLSYLKEENLIETRGRAMTCSRRINGVRTECVCLRVDTGEITADDDLF</sequence>
<comment type="caution">
    <text evidence="3">The sequence shown here is derived from an EMBL/GenBank/DDBJ whole genome shotgun (WGS) entry which is preliminary data.</text>
</comment>
<evidence type="ECO:0000313" key="4">
    <source>
        <dbReference type="Proteomes" id="UP001524473"/>
    </source>
</evidence>
<dbReference type="Proteomes" id="UP001524473">
    <property type="component" value="Unassembled WGS sequence"/>
</dbReference>
<dbReference type="InterPro" id="IPR040538">
    <property type="entry name" value="Cch_HTH"/>
</dbReference>
<dbReference type="Pfam" id="PF06048">
    <property type="entry name" value="DUF927"/>
    <property type="match status" value="1"/>
</dbReference>
<organism evidence="3 4">
    <name type="scientific">Neglectibacter timonensis</name>
    <dbReference type="NCBI Taxonomy" id="1776382"/>
    <lineage>
        <taxon>Bacteria</taxon>
        <taxon>Bacillati</taxon>
        <taxon>Bacillota</taxon>
        <taxon>Clostridia</taxon>
        <taxon>Eubacteriales</taxon>
        <taxon>Oscillospiraceae</taxon>
        <taxon>Neglectibacter</taxon>
    </lineage>
</organism>
<feature type="domain" description="Cch helix turn helix" evidence="2">
    <location>
        <begin position="501"/>
        <end position="594"/>
    </location>
</feature>
<evidence type="ECO:0000313" key="3">
    <source>
        <dbReference type="EMBL" id="MCQ4840397.1"/>
    </source>
</evidence>
<reference evidence="3 4" key="1">
    <citation type="submission" date="2022-06" db="EMBL/GenBank/DDBJ databases">
        <title>Isolation of gut microbiota from human fecal samples.</title>
        <authorList>
            <person name="Pamer E.G."/>
            <person name="Barat B."/>
            <person name="Waligurski E."/>
            <person name="Medina S."/>
            <person name="Paddock L."/>
            <person name="Mostad J."/>
        </authorList>
    </citation>
    <scope>NUCLEOTIDE SEQUENCE [LARGE SCALE GENOMIC DNA]</scope>
    <source>
        <strain evidence="3 4">DFI.9.73</strain>
    </source>
</reference>
<dbReference type="InterPro" id="IPR009270">
    <property type="entry name" value="DUF927"/>
</dbReference>
<protein>
    <submittedName>
        <fullName evidence="3">DUF927 domain-containing protein</fullName>
    </submittedName>
</protein>
<proteinExistence type="predicted"/>
<keyword evidence="4" id="KW-1185">Reference proteome</keyword>
<dbReference type="RefSeq" id="WP_256191960.1">
    <property type="nucleotide sequence ID" value="NZ_CALCKC010000243.1"/>
</dbReference>